<name>A0A843XC82_COLES</name>
<accession>A0A843XC82</accession>
<dbReference type="InterPro" id="IPR011205">
    <property type="entry name" value="UCP015417_vWA"/>
</dbReference>
<keyword evidence="2" id="KW-1185">Reference proteome</keyword>
<evidence type="ECO:0000313" key="2">
    <source>
        <dbReference type="Proteomes" id="UP000652761"/>
    </source>
</evidence>
<dbReference type="EMBL" id="NMUH01007242">
    <property type="protein sequence ID" value="MQM16912.1"/>
    <property type="molecule type" value="Genomic_DNA"/>
</dbReference>
<dbReference type="PANTHER" id="PTHR31373:SF27">
    <property type="entry name" value="TROVE DOMAIN-CONTAINING PROTEIN"/>
    <property type="match status" value="1"/>
</dbReference>
<dbReference type="OrthoDB" id="684632at2759"/>
<reference evidence="1" key="1">
    <citation type="submission" date="2017-07" db="EMBL/GenBank/DDBJ databases">
        <title>Taro Niue Genome Assembly and Annotation.</title>
        <authorList>
            <person name="Atibalentja N."/>
            <person name="Keating K."/>
            <person name="Fields C.J."/>
        </authorList>
    </citation>
    <scope>NUCLEOTIDE SEQUENCE</scope>
    <source>
        <strain evidence="1">Niue_2</strain>
        <tissue evidence="1">Leaf</tissue>
    </source>
</reference>
<dbReference type="PANTHER" id="PTHR31373">
    <property type="entry name" value="OS06G0652100 PROTEIN"/>
    <property type="match status" value="1"/>
</dbReference>
<proteinExistence type="predicted"/>
<dbReference type="AlphaFoldDB" id="A0A843XC82"/>
<gene>
    <name evidence="1" type="ORF">Taro_049876</name>
</gene>
<dbReference type="Proteomes" id="UP000652761">
    <property type="component" value="Unassembled WGS sequence"/>
</dbReference>
<evidence type="ECO:0000313" key="1">
    <source>
        <dbReference type="EMBL" id="MQM16912.1"/>
    </source>
</evidence>
<organism evidence="1 2">
    <name type="scientific">Colocasia esculenta</name>
    <name type="common">Wild taro</name>
    <name type="synonym">Arum esculentum</name>
    <dbReference type="NCBI Taxonomy" id="4460"/>
    <lineage>
        <taxon>Eukaryota</taxon>
        <taxon>Viridiplantae</taxon>
        <taxon>Streptophyta</taxon>
        <taxon>Embryophyta</taxon>
        <taxon>Tracheophyta</taxon>
        <taxon>Spermatophyta</taxon>
        <taxon>Magnoliopsida</taxon>
        <taxon>Liliopsida</taxon>
        <taxon>Araceae</taxon>
        <taxon>Aroideae</taxon>
        <taxon>Colocasieae</taxon>
        <taxon>Colocasia</taxon>
    </lineage>
</organism>
<protein>
    <submittedName>
        <fullName evidence="1">Uncharacterized protein</fullName>
    </submittedName>
</protein>
<sequence length="86" mass="9240">MRRSAVPVKFEEAGRVRGGGARGGVLESDARGAVDGAREAEGVVLVSGFSKNLVKLFLRECEVSNPRDAMRAALDGEEYENLVVFD</sequence>
<comment type="caution">
    <text evidence="1">The sequence shown here is derived from an EMBL/GenBank/DDBJ whole genome shotgun (WGS) entry which is preliminary data.</text>
</comment>